<evidence type="ECO:0000256" key="3">
    <source>
        <dbReference type="ARBA" id="ARBA00022801"/>
    </source>
</evidence>
<dbReference type="AlphaFoldDB" id="A0A1L7WHN7"/>
<dbReference type="EMBL" id="FJOG01000002">
    <property type="protein sequence ID" value="CZR52283.1"/>
    <property type="molecule type" value="Genomic_DNA"/>
</dbReference>
<keyword evidence="4" id="KW-0720">Serine protease</keyword>
<dbReference type="InterPro" id="IPR000209">
    <property type="entry name" value="Peptidase_S8/S53_dom"/>
</dbReference>
<dbReference type="GO" id="GO:0006508">
    <property type="term" value="P:proteolysis"/>
    <property type="evidence" value="ECO:0007669"/>
    <property type="project" value="UniProtKB-KW"/>
</dbReference>
<feature type="domain" description="Peptidase S8/S53" evidence="7">
    <location>
        <begin position="163"/>
        <end position="366"/>
    </location>
</feature>
<evidence type="ECO:0000313" key="9">
    <source>
        <dbReference type="Proteomes" id="UP000184330"/>
    </source>
</evidence>
<dbReference type="PANTHER" id="PTHR43399">
    <property type="entry name" value="SUBTILISIN-RELATED"/>
    <property type="match status" value="1"/>
</dbReference>
<evidence type="ECO:0000256" key="6">
    <source>
        <dbReference type="SAM" id="MobiDB-lite"/>
    </source>
</evidence>
<dbReference type="InterPro" id="IPR036852">
    <property type="entry name" value="Peptidase_S8/S53_dom_sf"/>
</dbReference>
<dbReference type="Gene3D" id="3.40.50.200">
    <property type="entry name" value="Peptidase S8/S53 domain"/>
    <property type="match status" value="1"/>
</dbReference>
<keyword evidence="3" id="KW-0378">Hydrolase</keyword>
<protein>
    <recommendedName>
        <fullName evidence="7">Peptidase S8/S53 domain-containing protein</fullName>
    </recommendedName>
</protein>
<gene>
    <name evidence="8" type="ORF">PAC_02160</name>
</gene>
<sequence>MPWAPAAASAQSNRPLISPNGTSTLPIKAGSHVVSPILLNTSGSTFGVSSNGQTGCGLTYTTRQTYANPNLFAGLSLNLNTDGDLETLKELENVAGVWPVVTVDRPSAAVQSKPLSKLLNKRFDTVSVKGTNLNIPYITGDLDVNRPHTMSGVDQVQAAGIKGKGIKIAVIDTGVDFRYPSLGGCFGDGCKIAFVHHFVGDGYPTTVVESPIPFTTCIEDGHGTHVVGFAFLGVAPEATLGMYRVFGCAGSASSDVIISALMQAGADEAGIVSISFGAIASFESQDPFYTVTTALADQGVAIIAAAGNDGDEGIYFPSAPGTGPSVFAVGSVQNDKFLNGGCVSWSKGQVTKLYGYNYLLSYTTSDESAALQEFADVDPEVDYDISPIVTNIQDSTTILGSFGKKPFSYKIHFDADNYVAESPNADYRIVMRVLRSGKTYDDPESWESWLSAIVTIDTNAEYHYTPPGTGLGSSRSGEWECEWERREGT</sequence>
<evidence type="ECO:0000256" key="2">
    <source>
        <dbReference type="ARBA" id="ARBA00022670"/>
    </source>
</evidence>
<evidence type="ECO:0000256" key="4">
    <source>
        <dbReference type="ARBA" id="ARBA00022825"/>
    </source>
</evidence>
<dbReference type="GO" id="GO:0004252">
    <property type="term" value="F:serine-type endopeptidase activity"/>
    <property type="evidence" value="ECO:0007669"/>
    <property type="project" value="InterPro"/>
</dbReference>
<feature type="compositionally biased region" description="Polar residues" evidence="6">
    <location>
        <begin position="9"/>
        <end position="21"/>
    </location>
</feature>
<organism evidence="8 9">
    <name type="scientific">Phialocephala subalpina</name>
    <dbReference type="NCBI Taxonomy" id="576137"/>
    <lineage>
        <taxon>Eukaryota</taxon>
        <taxon>Fungi</taxon>
        <taxon>Dikarya</taxon>
        <taxon>Ascomycota</taxon>
        <taxon>Pezizomycotina</taxon>
        <taxon>Leotiomycetes</taxon>
        <taxon>Helotiales</taxon>
        <taxon>Mollisiaceae</taxon>
        <taxon>Phialocephala</taxon>
        <taxon>Phialocephala fortinii species complex</taxon>
    </lineage>
</organism>
<dbReference type="InterPro" id="IPR051048">
    <property type="entry name" value="Peptidase_S8/S53_subtilisin"/>
</dbReference>
<dbReference type="Pfam" id="PF00082">
    <property type="entry name" value="Peptidase_S8"/>
    <property type="match status" value="1"/>
</dbReference>
<dbReference type="PROSITE" id="PS51892">
    <property type="entry name" value="SUBTILASE"/>
    <property type="match status" value="1"/>
</dbReference>
<evidence type="ECO:0000256" key="1">
    <source>
        <dbReference type="ARBA" id="ARBA00011073"/>
    </source>
</evidence>
<name>A0A1L7WHN7_9HELO</name>
<dbReference type="Proteomes" id="UP000184330">
    <property type="component" value="Unassembled WGS sequence"/>
</dbReference>
<keyword evidence="2" id="KW-0645">Protease</keyword>
<comment type="similarity">
    <text evidence="1 5">Belongs to the peptidase S8 family.</text>
</comment>
<dbReference type="OrthoDB" id="10256524at2759"/>
<dbReference type="InterPro" id="IPR015500">
    <property type="entry name" value="Peptidase_S8_subtilisin-rel"/>
</dbReference>
<keyword evidence="9" id="KW-1185">Reference proteome</keyword>
<evidence type="ECO:0000256" key="5">
    <source>
        <dbReference type="PROSITE-ProRule" id="PRU01240"/>
    </source>
</evidence>
<accession>A0A1L7WHN7</accession>
<comment type="caution">
    <text evidence="5">Lacks conserved residue(s) required for the propagation of feature annotation.</text>
</comment>
<evidence type="ECO:0000313" key="8">
    <source>
        <dbReference type="EMBL" id="CZR52283.1"/>
    </source>
</evidence>
<dbReference type="PANTHER" id="PTHR43399:SF4">
    <property type="entry name" value="CELL WALL-ASSOCIATED PROTEASE"/>
    <property type="match status" value="1"/>
</dbReference>
<evidence type="ECO:0000259" key="7">
    <source>
        <dbReference type="Pfam" id="PF00082"/>
    </source>
</evidence>
<dbReference type="STRING" id="576137.A0A1L7WHN7"/>
<reference evidence="8 9" key="1">
    <citation type="submission" date="2016-03" db="EMBL/GenBank/DDBJ databases">
        <authorList>
            <person name="Ploux O."/>
        </authorList>
    </citation>
    <scope>NUCLEOTIDE SEQUENCE [LARGE SCALE GENOMIC DNA]</scope>
    <source>
        <strain evidence="8 9">UAMH 11012</strain>
    </source>
</reference>
<dbReference type="PRINTS" id="PR00723">
    <property type="entry name" value="SUBTILISIN"/>
</dbReference>
<proteinExistence type="inferred from homology"/>
<feature type="region of interest" description="Disordered" evidence="6">
    <location>
        <begin position="1"/>
        <end position="21"/>
    </location>
</feature>
<dbReference type="SUPFAM" id="SSF52743">
    <property type="entry name" value="Subtilisin-like"/>
    <property type="match status" value="1"/>
</dbReference>